<gene>
    <name evidence="2" type="ORF">UW37_C0036G0001</name>
</gene>
<protein>
    <recommendedName>
        <fullName evidence="1">Creatinase N-terminal domain-containing protein</fullName>
    </recommendedName>
</protein>
<evidence type="ECO:0000313" key="3">
    <source>
        <dbReference type="Proteomes" id="UP000034063"/>
    </source>
</evidence>
<dbReference type="Pfam" id="PF01321">
    <property type="entry name" value="Creatinase_N"/>
    <property type="match status" value="1"/>
</dbReference>
<organism evidence="2 3">
    <name type="scientific">Candidatus Gottesmanbacteria bacterium GW2011_GWA2_44_17</name>
    <dbReference type="NCBI Taxonomy" id="1618444"/>
    <lineage>
        <taxon>Bacteria</taxon>
        <taxon>Candidatus Gottesmaniibacteriota</taxon>
    </lineage>
</organism>
<feature type="domain" description="Creatinase N-terminal" evidence="1">
    <location>
        <begin position="9"/>
        <end position="124"/>
    </location>
</feature>
<sequence length="127" mass="14601">MNDQNNLLAFKKFLKENNLDGFIVTNPTNIFYLTGFKGVLPAEREAILVFDPSPTLITARIYQNEAARVKSRNLKIKIVAERNQIFESSAKLFKKAKRIGFEENDLKVAELKEFKKVLKKVRLIATK</sequence>
<name>A0A0G1HF43_9BACT</name>
<dbReference type="InterPro" id="IPR029149">
    <property type="entry name" value="Creatin/AminoP/Spt16_N"/>
</dbReference>
<evidence type="ECO:0000313" key="2">
    <source>
        <dbReference type="EMBL" id="KKT45956.1"/>
    </source>
</evidence>
<dbReference type="Gene3D" id="3.40.350.10">
    <property type="entry name" value="Creatinase/prolidase N-terminal domain"/>
    <property type="match status" value="1"/>
</dbReference>
<dbReference type="PANTHER" id="PTHR46112:SF3">
    <property type="entry name" value="AMINOPEPTIDASE YPDF"/>
    <property type="match status" value="1"/>
</dbReference>
<dbReference type="EMBL" id="LCIB01000036">
    <property type="protein sequence ID" value="KKT45956.1"/>
    <property type="molecule type" value="Genomic_DNA"/>
</dbReference>
<dbReference type="Proteomes" id="UP000034063">
    <property type="component" value="Unassembled WGS sequence"/>
</dbReference>
<dbReference type="AlphaFoldDB" id="A0A0G1HF43"/>
<feature type="non-terminal residue" evidence="2">
    <location>
        <position position="127"/>
    </location>
</feature>
<dbReference type="InterPro" id="IPR050659">
    <property type="entry name" value="Peptidase_M24B"/>
</dbReference>
<proteinExistence type="predicted"/>
<accession>A0A0G1HF43</accession>
<evidence type="ECO:0000259" key="1">
    <source>
        <dbReference type="Pfam" id="PF01321"/>
    </source>
</evidence>
<reference evidence="2 3" key="1">
    <citation type="journal article" date="2015" name="Nature">
        <title>rRNA introns, odd ribosomes, and small enigmatic genomes across a large radiation of phyla.</title>
        <authorList>
            <person name="Brown C.T."/>
            <person name="Hug L.A."/>
            <person name="Thomas B.C."/>
            <person name="Sharon I."/>
            <person name="Castelle C.J."/>
            <person name="Singh A."/>
            <person name="Wilkins M.J."/>
            <person name="Williams K.H."/>
            <person name="Banfield J.F."/>
        </authorList>
    </citation>
    <scope>NUCLEOTIDE SEQUENCE [LARGE SCALE GENOMIC DNA]</scope>
</reference>
<dbReference type="SUPFAM" id="SSF53092">
    <property type="entry name" value="Creatinase/prolidase N-terminal domain"/>
    <property type="match status" value="1"/>
</dbReference>
<comment type="caution">
    <text evidence="2">The sequence shown here is derived from an EMBL/GenBank/DDBJ whole genome shotgun (WGS) entry which is preliminary data.</text>
</comment>
<dbReference type="PANTHER" id="PTHR46112">
    <property type="entry name" value="AMINOPEPTIDASE"/>
    <property type="match status" value="1"/>
</dbReference>
<dbReference type="InterPro" id="IPR000587">
    <property type="entry name" value="Creatinase_N"/>
</dbReference>